<comment type="caution">
    <text evidence="1">The sequence shown here is derived from an EMBL/GenBank/DDBJ whole genome shotgun (WGS) entry which is preliminary data.</text>
</comment>
<accession>A0AAP0Q7E0</accession>
<dbReference type="AlphaFoldDB" id="A0AAP0Q7E0"/>
<reference evidence="1 2" key="1">
    <citation type="submission" date="2024-01" db="EMBL/GenBank/DDBJ databases">
        <title>Genome assemblies of Stephania.</title>
        <authorList>
            <person name="Yang L."/>
        </authorList>
    </citation>
    <scope>NUCLEOTIDE SEQUENCE [LARGE SCALE GENOMIC DNA]</scope>
    <source>
        <strain evidence="1">YNDBR</strain>
        <tissue evidence="1">Leaf</tissue>
    </source>
</reference>
<proteinExistence type="predicted"/>
<gene>
    <name evidence="1" type="ORF">Syun_001079</name>
</gene>
<protein>
    <submittedName>
        <fullName evidence="1">Uncharacterized protein</fullName>
    </submittedName>
</protein>
<sequence>MQSLPSLGYYRLCSFPRQQILVDSNKLLAILIVRSSKKGTKGSTLEWLALQGQMARSCYIVDFDEPLPIEVLGESSHHDSVQVHTIHT</sequence>
<evidence type="ECO:0000313" key="2">
    <source>
        <dbReference type="Proteomes" id="UP001420932"/>
    </source>
</evidence>
<dbReference type="EMBL" id="JBBNAF010000001">
    <property type="protein sequence ID" value="KAK9168939.1"/>
    <property type="molecule type" value="Genomic_DNA"/>
</dbReference>
<keyword evidence="2" id="KW-1185">Reference proteome</keyword>
<name>A0AAP0Q7E0_9MAGN</name>
<evidence type="ECO:0000313" key="1">
    <source>
        <dbReference type="EMBL" id="KAK9168939.1"/>
    </source>
</evidence>
<organism evidence="1 2">
    <name type="scientific">Stephania yunnanensis</name>
    <dbReference type="NCBI Taxonomy" id="152371"/>
    <lineage>
        <taxon>Eukaryota</taxon>
        <taxon>Viridiplantae</taxon>
        <taxon>Streptophyta</taxon>
        <taxon>Embryophyta</taxon>
        <taxon>Tracheophyta</taxon>
        <taxon>Spermatophyta</taxon>
        <taxon>Magnoliopsida</taxon>
        <taxon>Ranunculales</taxon>
        <taxon>Menispermaceae</taxon>
        <taxon>Menispermoideae</taxon>
        <taxon>Cissampelideae</taxon>
        <taxon>Stephania</taxon>
    </lineage>
</organism>
<dbReference type="Proteomes" id="UP001420932">
    <property type="component" value="Unassembled WGS sequence"/>
</dbReference>